<comment type="caution">
    <text evidence="1">The sequence shown here is derived from an EMBL/GenBank/DDBJ whole genome shotgun (WGS) entry which is preliminary data.</text>
</comment>
<dbReference type="EMBL" id="LUGO01000024">
    <property type="protein sequence ID" value="OXS41816.1"/>
    <property type="molecule type" value="Genomic_DNA"/>
</dbReference>
<name>A0A231QXG0_9LACO</name>
<organism evidence="1 2">
    <name type="scientific">Ligilactobacillus agilis</name>
    <dbReference type="NCBI Taxonomy" id="1601"/>
    <lineage>
        <taxon>Bacteria</taxon>
        <taxon>Bacillati</taxon>
        <taxon>Bacillota</taxon>
        <taxon>Bacilli</taxon>
        <taxon>Lactobacillales</taxon>
        <taxon>Lactobacillaceae</taxon>
        <taxon>Ligilactobacillus</taxon>
    </lineage>
</organism>
<sequence>MNGQYYLIKKSGTKYKFYWAPLSPWPERDFEDWGVAVIDFSWITEDPRPKHLRAAPLGYQLKPKYQVLRDARIDGVRDDSYRYMVLGTGHVYDCLRGMNEKDKYASWAAG</sequence>
<dbReference type="RefSeq" id="WP_089143791.1">
    <property type="nucleotide sequence ID" value="NZ_CASLYV010000011.1"/>
</dbReference>
<protein>
    <submittedName>
        <fullName evidence="1">Uncharacterized protein</fullName>
    </submittedName>
</protein>
<proteinExistence type="predicted"/>
<reference evidence="1 2" key="1">
    <citation type="submission" date="2016-03" db="EMBL/GenBank/DDBJ databases">
        <title>Sequencing of Lactobacillus Species from Commercial Turkeys.</title>
        <authorList>
            <person name="Johnson T.J."/>
            <person name="Youmans B.P."/>
            <person name="Case K.A."/>
        </authorList>
    </citation>
    <scope>NUCLEOTIDE SEQUENCE [LARGE SCALE GENOMIC DNA]</scope>
    <source>
        <strain evidence="1 2">UMNLA1</strain>
    </source>
</reference>
<dbReference type="Proteomes" id="UP000215261">
    <property type="component" value="Unassembled WGS sequence"/>
</dbReference>
<accession>A0A231QXG0</accession>
<evidence type="ECO:0000313" key="1">
    <source>
        <dbReference type="EMBL" id="OXS41816.1"/>
    </source>
</evidence>
<dbReference type="AlphaFoldDB" id="A0A231QXG0"/>
<evidence type="ECO:0000313" key="2">
    <source>
        <dbReference type="Proteomes" id="UP000215261"/>
    </source>
</evidence>
<gene>
    <name evidence="1" type="ORF">AYP69_01650</name>
</gene>